<accession>A0A9W8K2M1</accession>
<dbReference type="SUPFAM" id="SSF56112">
    <property type="entry name" value="Protein kinase-like (PK-like)"/>
    <property type="match status" value="1"/>
</dbReference>
<dbReference type="Gene3D" id="1.10.510.10">
    <property type="entry name" value="Transferase(Phosphotransferase) domain 1"/>
    <property type="match status" value="1"/>
</dbReference>
<dbReference type="PROSITE" id="PS00109">
    <property type="entry name" value="PROTEIN_KINASE_TYR"/>
    <property type="match status" value="1"/>
</dbReference>
<dbReference type="Proteomes" id="UP001148786">
    <property type="component" value="Unassembled WGS sequence"/>
</dbReference>
<dbReference type="AlphaFoldDB" id="A0A9W8K2M1"/>
<comment type="caution">
    <text evidence="3">The sequence shown here is derived from an EMBL/GenBank/DDBJ whole genome shotgun (WGS) entry which is preliminary data.</text>
</comment>
<feature type="domain" description="Protein kinase" evidence="2">
    <location>
        <begin position="399"/>
        <end position="582"/>
    </location>
</feature>
<dbReference type="EMBL" id="JANKHO010000398">
    <property type="protein sequence ID" value="KAJ3510441.1"/>
    <property type="molecule type" value="Genomic_DNA"/>
</dbReference>
<name>A0A9W8K2M1_9AGAR</name>
<dbReference type="PROSITE" id="PS50011">
    <property type="entry name" value="PROTEIN_KINASE_DOM"/>
    <property type="match status" value="1"/>
</dbReference>
<feature type="region of interest" description="Disordered" evidence="1">
    <location>
        <begin position="293"/>
        <end position="331"/>
    </location>
</feature>
<dbReference type="Pfam" id="PF00069">
    <property type="entry name" value="Pkinase"/>
    <property type="match status" value="1"/>
</dbReference>
<proteinExistence type="predicted"/>
<evidence type="ECO:0000313" key="4">
    <source>
        <dbReference type="Proteomes" id="UP001148786"/>
    </source>
</evidence>
<keyword evidence="4" id="KW-1185">Reference proteome</keyword>
<dbReference type="InterPro" id="IPR011009">
    <property type="entry name" value="Kinase-like_dom_sf"/>
</dbReference>
<dbReference type="GO" id="GO:0005524">
    <property type="term" value="F:ATP binding"/>
    <property type="evidence" value="ECO:0007669"/>
    <property type="project" value="InterPro"/>
</dbReference>
<feature type="compositionally biased region" description="Basic and acidic residues" evidence="1">
    <location>
        <begin position="293"/>
        <end position="322"/>
    </location>
</feature>
<dbReference type="InterPro" id="IPR008266">
    <property type="entry name" value="Tyr_kinase_AS"/>
</dbReference>
<reference evidence="3" key="1">
    <citation type="submission" date="2022-07" db="EMBL/GenBank/DDBJ databases">
        <title>Genome Sequence of Agrocybe chaxingu.</title>
        <authorList>
            <person name="Buettner E."/>
        </authorList>
    </citation>
    <scope>NUCLEOTIDE SEQUENCE</scope>
    <source>
        <strain evidence="3">MP-N11</strain>
    </source>
</reference>
<evidence type="ECO:0000256" key="1">
    <source>
        <dbReference type="SAM" id="MobiDB-lite"/>
    </source>
</evidence>
<dbReference type="GO" id="GO:0004672">
    <property type="term" value="F:protein kinase activity"/>
    <property type="evidence" value="ECO:0007669"/>
    <property type="project" value="InterPro"/>
</dbReference>
<gene>
    <name evidence="3" type="ORF">NLJ89_g4668</name>
</gene>
<dbReference type="OrthoDB" id="2521594at2759"/>
<protein>
    <recommendedName>
        <fullName evidence="2">Protein kinase domain-containing protein</fullName>
    </recommendedName>
</protein>
<organism evidence="3 4">
    <name type="scientific">Agrocybe chaxingu</name>
    <dbReference type="NCBI Taxonomy" id="84603"/>
    <lineage>
        <taxon>Eukaryota</taxon>
        <taxon>Fungi</taxon>
        <taxon>Dikarya</taxon>
        <taxon>Basidiomycota</taxon>
        <taxon>Agaricomycotina</taxon>
        <taxon>Agaricomycetes</taxon>
        <taxon>Agaricomycetidae</taxon>
        <taxon>Agaricales</taxon>
        <taxon>Agaricineae</taxon>
        <taxon>Strophariaceae</taxon>
        <taxon>Agrocybe</taxon>
    </lineage>
</organism>
<dbReference type="InterPro" id="IPR000719">
    <property type="entry name" value="Prot_kinase_dom"/>
</dbReference>
<evidence type="ECO:0000259" key="2">
    <source>
        <dbReference type="PROSITE" id="PS50011"/>
    </source>
</evidence>
<evidence type="ECO:0000313" key="3">
    <source>
        <dbReference type="EMBL" id="KAJ3510441.1"/>
    </source>
</evidence>
<sequence>METRISGLFPGDESLRQIFQGILEYSYDAADWEQDKDGHDERIVLESPLTFYDRHIDQNLNLKSIRNLKISLGKYLEALGIEEVANFIKQGRSISTQRPHGLAIPYHLNSSPTLAKDVKSYYYTHVGMIAARFAANLCIHPQQPTWNTCVFALYEPGTERDERVCKEVGLSVFRLQPLESVANSIPPQVADALRKLHQSKSTFAIWEVFASIRATKTLAWARAAVTDSTFIIFHCGRYERIGIRHRKTQTLYLSELVDTVLSSDPAYRALHIGLHLAIVKDLLDRKTSHPVESSVEDHFKRRRGSRPEDDVQRKRQKLDSETTKGGNSTDALKIGDVDLAEELESRMLALFYLDYGCYRSPAPSSFHRVAPSCSFVSSVESFKPPKRKSAYKPVHYFTLVLGPPLAEGAVGVGHPAEIIFVSTSRGSIRNNNLVVKLAFGEAEREKMWHEYRIYQHMWRNKDMKGIVKVYGMFQDAETGTLALLMEHGGTSATRREAARSGQVDVLHLTSDERDSLEIALTSIHEAGVVHGDVRSDNILVDGSNRFRIIDFDCATLEDPRTSLKMVFESQTLKGFLNVINST</sequence>